<evidence type="ECO:0000256" key="16">
    <source>
        <dbReference type="ARBA" id="ARBA00045018"/>
    </source>
</evidence>
<keyword evidence="20" id="KW-0472">Membrane</keyword>
<feature type="transmembrane region" description="Helical" evidence="20">
    <location>
        <begin position="12"/>
        <end position="29"/>
    </location>
</feature>
<evidence type="ECO:0000256" key="20">
    <source>
        <dbReference type="SAM" id="Phobius"/>
    </source>
</evidence>
<proteinExistence type="predicted"/>
<comment type="catalytic activity">
    <reaction evidence="8">
        <text>L-aspartyl-L-lysine(out) = L-aspartyl-L-lysine(in)</text>
        <dbReference type="Rhea" id="RHEA:79411"/>
        <dbReference type="ChEBI" id="CHEBI:229953"/>
    </reaction>
</comment>
<evidence type="ECO:0000256" key="11">
    <source>
        <dbReference type="ARBA" id="ARBA00044903"/>
    </source>
</evidence>
<keyword evidence="20" id="KW-0812">Transmembrane</keyword>
<feature type="transmembrane region" description="Helical" evidence="20">
    <location>
        <begin position="74"/>
        <end position="94"/>
    </location>
</feature>
<comment type="catalytic activity">
    <reaction evidence="13">
        <text>L-alanyl-L-lysine(out) = L-alanyl-L-lysine(in)</text>
        <dbReference type="Rhea" id="RHEA:79415"/>
        <dbReference type="ChEBI" id="CHEBI:192470"/>
    </reaction>
</comment>
<comment type="subcellular location">
    <subcellularLocation>
        <location evidence="1">Membrane</location>
        <topology evidence="1">Multi-pass membrane protein</topology>
    </subcellularLocation>
</comment>
<comment type="catalytic activity">
    <reaction evidence="5">
        <text>L-alpha-aminoacyl-L-histidine(out) = L-alpha-aminoacyl-L-histidine(in)</text>
        <dbReference type="Rhea" id="RHEA:79375"/>
        <dbReference type="ChEBI" id="CHEBI:229967"/>
    </reaction>
</comment>
<dbReference type="GO" id="GO:0016020">
    <property type="term" value="C:membrane"/>
    <property type="evidence" value="ECO:0007669"/>
    <property type="project" value="UniProtKB-SubCell"/>
</dbReference>
<comment type="catalytic activity">
    <reaction evidence="7">
        <text>L-alpha-aminoacyl-L-lysine(out) = L-alpha-aminoacyl-L-lysine(in)</text>
        <dbReference type="Rhea" id="RHEA:79383"/>
        <dbReference type="ChEBI" id="CHEBI:229966"/>
    </reaction>
</comment>
<dbReference type="AlphaFoldDB" id="A0A8C2C3B1"/>
<dbReference type="GO" id="GO:0022857">
    <property type="term" value="F:transmembrane transporter activity"/>
    <property type="evidence" value="ECO:0007669"/>
    <property type="project" value="InterPro"/>
</dbReference>
<evidence type="ECO:0000256" key="5">
    <source>
        <dbReference type="ARBA" id="ARBA00044884"/>
    </source>
</evidence>
<evidence type="ECO:0000256" key="1">
    <source>
        <dbReference type="ARBA" id="ARBA00004141"/>
    </source>
</evidence>
<comment type="catalytic activity">
    <reaction evidence="14">
        <text>L-lysyl-glycine(out) = L-lysyl-glycine(in)</text>
        <dbReference type="Rhea" id="RHEA:79407"/>
        <dbReference type="ChEBI" id="CHEBI:191202"/>
    </reaction>
</comment>
<dbReference type="Proteomes" id="UP000694701">
    <property type="component" value="Unplaced"/>
</dbReference>
<evidence type="ECO:0000256" key="13">
    <source>
        <dbReference type="ARBA" id="ARBA00044919"/>
    </source>
</evidence>
<feature type="compositionally biased region" description="Polar residues" evidence="19">
    <location>
        <begin position="475"/>
        <end position="484"/>
    </location>
</feature>
<dbReference type="InterPro" id="IPR036259">
    <property type="entry name" value="MFS_trans_sf"/>
</dbReference>
<evidence type="ECO:0000256" key="7">
    <source>
        <dbReference type="ARBA" id="ARBA00044893"/>
    </source>
</evidence>
<dbReference type="InterPro" id="IPR011701">
    <property type="entry name" value="MFS"/>
</dbReference>
<evidence type="ECO:0000256" key="8">
    <source>
        <dbReference type="ARBA" id="ARBA00044898"/>
    </source>
</evidence>
<comment type="catalytic activity">
    <reaction evidence="4">
        <text>L-alpha-aminoacyl-L-arginine(out) = L-alpha-aminoacyl-L-arginine(in)</text>
        <dbReference type="Rhea" id="RHEA:79367"/>
        <dbReference type="ChEBI" id="CHEBI:229968"/>
    </reaction>
</comment>
<evidence type="ECO:0000256" key="9">
    <source>
        <dbReference type="ARBA" id="ARBA00044899"/>
    </source>
</evidence>
<evidence type="ECO:0000256" key="4">
    <source>
        <dbReference type="ARBA" id="ARBA00044881"/>
    </source>
</evidence>
<feature type="transmembrane region" description="Helical" evidence="20">
    <location>
        <begin position="290"/>
        <end position="311"/>
    </location>
</feature>
<feature type="transmembrane region" description="Helical" evidence="20">
    <location>
        <begin position="197"/>
        <end position="219"/>
    </location>
</feature>
<comment type="catalytic activity">
    <reaction evidence="9">
        <text>L-arginyl-L-alpha-amino acid(out) = L-arginyl-L-alpha-amino acid(in)</text>
        <dbReference type="Rhea" id="RHEA:79371"/>
        <dbReference type="ChEBI" id="CHEBI:84315"/>
    </reaction>
</comment>
<evidence type="ECO:0000256" key="10">
    <source>
        <dbReference type="ARBA" id="ARBA00044900"/>
    </source>
</evidence>
<feature type="transmembrane region" description="Helical" evidence="20">
    <location>
        <begin position="164"/>
        <end position="185"/>
    </location>
</feature>
<evidence type="ECO:0000256" key="3">
    <source>
        <dbReference type="ARBA" id="ARBA00044878"/>
    </source>
</evidence>
<comment type="catalytic activity">
    <reaction evidence="12">
        <text>L-histidyl-L-alpha-amino acid(out) = L-histidyl-L-alpha-amino acid(in)</text>
        <dbReference type="Rhea" id="RHEA:79379"/>
        <dbReference type="ChEBI" id="CHEBI:229964"/>
    </reaction>
</comment>
<dbReference type="PANTHER" id="PTHR23512:SF5">
    <property type="entry name" value="MAJOR FACILITATOR SUPERFAMILY DOMAIN-CONTAINING PROTEIN 1"/>
    <property type="match status" value="1"/>
</dbReference>
<sequence length="484" mass="53104">MAKAAEQAYYRFVVLFFNCMLTFGSYFCFDIPSVLQEQFQGNLTCLNGTVSNSTANGTGACVEGLGMTPQEYNLLYAIYAWTNAVVVIMAGFLIDKLGNRFGVFLFSFLTVLGSAIFALGSHFKGSTYLLPLMLTGRLLFGSGNGSLTIVQNRITAFWFRGKELALAFGLTLAFSRLGSVLNFFLTQRFESQYGMQWTLWGGTFLCVLGFVSAITVSVLDKMGMKQLGLDGVIQEESRKVRVQDVKRLSLRYWLLVLTIMFFYNGIFPFIADASKFIQDKYSGYSQKEAAYIAGAVYDSSLVLSAAVGILIDYVGLRGVFAVLCAVLTLPVFGLLAFTFVPPLISTIWLGITYSFAASSMWPSIPLVVPQATLGTAMGLATSVQMIGIGISNLVVGQILGTKSSDVKIPLWRWQYMMIFMLANTISCIVTSTILNIVDYRQGSTLNKTTKRSAAPSAAAQTDREPLMNEEDNEEINNAPSINRT</sequence>
<keyword evidence="20" id="KW-1133">Transmembrane helix</keyword>
<evidence type="ECO:0000313" key="22">
    <source>
        <dbReference type="Ensembl" id="ENSCCRP00020006424.1"/>
    </source>
</evidence>
<feature type="transmembrane region" description="Helical" evidence="20">
    <location>
        <begin position="129"/>
        <end position="152"/>
    </location>
</feature>
<feature type="transmembrane region" description="Helical" evidence="20">
    <location>
        <begin position="346"/>
        <end position="368"/>
    </location>
</feature>
<feature type="region of interest" description="Disordered" evidence="19">
    <location>
        <begin position="448"/>
        <end position="484"/>
    </location>
</feature>
<comment type="catalytic activity">
    <reaction evidence="6">
        <text>L-lysyl-L-alpha-amino acid(out) = L-lysyl-L-alpha-amino acid(in)</text>
        <dbReference type="Rhea" id="RHEA:79387"/>
        <dbReference type="ChEBI" id="CHEBI:229965"/>
    </reaction>
</comment>
<dbReference type="InterPro" id="IPR052187">
    <property type="entry name" value="MFSD1"/>
</dbReference>
<dbReference type="PROSITE" id="PS50850">
    <property type="entry name" value="MFS"/>
    <property type="match status" value="1"/>
</dbReference>
<accession>A0A8C2C3B1</accession>
<comment type="subunit">
    <text evidence="18">Homodimer. Interacts with lysosomal protein GLMP (via lumenal domain); the interaction starts while both proteins are still in the endoplasmic reticulum and is required for stabilization of MFSD1 in lysosomes but has no direct effect on its targeting to lysosomes or transporter activity.</text>
</comment>
<comment type="catalytic activity">
    <reaction evidence="11">
        <text>L-arginyl-glycine(out) = L-arginyl-glycine(in)</text>
        <dbReference type="Rhea" id="RHEA:79391"/>
        <dbReference type="ChEBI" id="CHEBI:229955"/>
    </reaction>
</comment>
<feature type="transmembrane region" description="Helical" evidence="20">
    <location>
        <begin position="375"/>
        <end position="395"/>
    </location>
</feature>
<comment type="function">
    <text evidence="17">Lysosomal dipeptide uniporter that selectively exports lysine, arginine or histidine-containing dipeptides with a net positive charge from the lysosome lumen into the cytosol. Could play a role in a specific type of protein O-glycosylation indirectly regulating macrophages migration and tissue invasion. Also essential for liver homeostasis.</text>
</comment>
<evidence type="ECO:0000256" key="15">
    <source>
        <dbReference type="ARBA" id="ARBA00044985"/>
    </source>
</evidence>
<evidence type="ECO:0000313" key="23">
    <source>
        <dbReference type="Proteomes" id="UP000694701"/>
    </source>
</evidence>
<feature type="transmembrane region" description="Helical" evidence="20">
    <location>
        <begin position="101"/>
        <end position="123"/>
    </location>
</feature>
<evidence type="ECO:0000256" key="6">
    <source>
        <dbReference type="ARBA" id="ARBA00044891"/>
    </source>
</evidence>
<evidence type="ECO:0000256" key="19">
    <source>
        <dbReference type="SAM" id="MobiDB-lite"/>
    </source>
</evidence>
<evidence type="ECO:0000256" key="12">
    <source>
        <dbReference type="ARBA" id="ARBA00044912"/>
    </source>
</evidence>
<feature type="transmembrane region" description="Helical" evidence="20">
    <location>
        <begin position="250"/>
        <end position="270"/>
    </location>
</feature>
<dbReference type="Pfam" id="PF07690">
    <property type="entry name" value="MFS_1"/>
    <property type="match status" value="1"/>
</dbReference>
<dbReference type="SUPFAM" id="SSF103473">
    <property type="entry name" value="MFS general substrate transporter"/>
    <property type="match status" value="1"/>
</dbReference>
<comment type="catalytic activity">
    <reaction evidence="3">
        <text>L-histidyl-glycine(out) = L-histidyl-glycine(in)</text>
        <dbReference type="Rhea" id="RHEA:79395"/>
        <dbReference type="ChEBI" id="CHEBI:229957"/>
    </reaction>
</comment>
<name>A0A8C2C3B1_CYPCA</name>
<evidence type="ECO:0000259" key="21">
    <source>
        <dbReference type="PROSITE" id="PS50850"/>
    </source>
</evidence>
<dbReference type="PANTHER" id="PTHR23512">
    <property type="entry name" value="MAJOR FACILITATOR SUPERFAMILY DOMAIN-CONTAINING PROTEIN 1"/>
    <property type="match status" value="1"/>
</dbReference>
<dbReference type="InterPro" id="IPR020846">
    <property type="entry name" value="MFS_dom"/>
</dbReference>
<evidence type="ECO:0000256" key="14">
    <source>
        <dbReference type="ARBA" id="ARBA00044924"/>
    </source>
</evidence>
<organism evidence="22 23">
    <name type="scientific">Cyprinus carpio</name>
    <name type="common">Common carp</name>
    <dbReference type="NCBI Taxonomy" id="7962"/>
    <lineage>
        <taxon>Eukaryota</taxon>
        <taxon>Metazoa</taxon>
        <taxon>Chordata</taxon>
        <taxon>Craniata</taxon>
        <taxon>Vertebrata</taxon>
        <taxon>Euteleostomi</taxon>
        <taxon>Actinopterygii</taxon>
        <taxon>Neopterygii</taxon>
        <taxon>Teleostei</taxon>
        <taxon>Ostariophysi</taxon>
        <taxon>Cypriniformes</taxon>
        <taxon>Cyprinidae</taxon>
        <taxon>Cyprininae</taxon>
        <taxon>Cyprinus</taxon>
    </lineage>
</organism>
<feature type="domain" description="Major facilitator superfamily (MFS) profile" evidence="21">
    <location>
        <begin position="33"/>
        <end position="441"/>
    </location>
</feature>
<evidence type="ECO:0000256" key="18">
    <source>
        <dbReference type="ARBA" id="ARBA00046376"/>
    </source>
</evidence>
<feature type="transmembrane region" description="Helical" evidence="20">
    <location>
        <begin position="415"/>
        <end position="437"/>
    </location>
</feature>
<feature type="transmembrane region" description="Helical" evidence="20">
    <location>
        <begin position="318"/>
        <end position="340"/>
    </location>
</feature>
<comment type="catalytic activity">
    <reaction evidence="10">
        <text>L-lysyl-L-lysine(out) = L-lysyl-L-lysine(in)</text>
        <dbReference type="Rhea" id="RHEA:79403"/>
        <dbReference type="ChEBI" id="CHEBI:229956"/>
    </reaction>
</comment>
<protein>
    <recommendedName>
        <fullName evidence="15">Lysosomal dipeptide transporter MFSD1</fullName>
    </recommendedName>
    <alternativeName>
        <fullName evidence="16">Major facilitator superfamily domain-containing protein 1</fullName>
    </alternativeName>
</protein>
<dbReference type="Gene3D" id="1.20.1250.20">
    <property type="entry name" value="MFS general substrate transporter like domains"/>
    <property type="match status" value="1"/>
</dbReference>
<evidence type="ECO:0000256" key="17">
    <source>
        <dbReference type="ARBA" id="ARBA00045709"/>
    </source>
</evidence>
<evidence type="ECO:0000256" key="2">
    <source>
        <dbReference type="ARBA" id="ARBA00044876"/>
    </source>
</evidence>
<dbReference type="Ensembl" id="ENSCCRT00020007252.1">
    <property type="protein sequence ID" value="ENSCCRP00020006424.1"/>
    <property type="gene ID" value="ENSCCRG00020003585.1"/>
</dbReference>
<reference evidence="22" key="1">
    <citation type="submission" date="2025-08" db="UniProtKB">
        <authorList>
            <consortium name="Ensembl"/>
        </authorList>
    </citation>
    <scope>IDENTIFICATION</scope>
</reference>
<comment type="catalytic activity">
    <reaction evidence="2">
        <text>L-lysyl-L-alanine(out) = L-lysyl-L-alanine(in)</text>
        <dbReference type="Rhea" id="RHEA:79399"/>
        <dbReference type="ChEBI" id="CHEBI:229954"/>
    </reaction>
</comment>